<dbReference type="RefSeq" id="WP_420904971.1">
    <property type="nucleotide sequence ID" value="NZ_BAAFGK010000004.1"/>
</dbReference>
<feature type="domain" description="Type II secretion system protein GspC N-terminal" evidence="10">
    <location>
        <begin position="47"/>
        <end position="186"/>
    </location>
</feature>
<dbReference type="InterPro" id="IPR024961">
    <property type="entry name" value="T2SS_GspC_N"/>
</dbReference>
<dbReference type="Pfam" id="PF11356">
    <property type="entry name" value="T2SSC"/>
    <property type="match status" value="1"/>
</dbReference>
<protein>
    <submittedName>
        <fullName evidence="11">Type II secretion system protein C</fullName>
    </submittedName>
</protein>
<reference evidence="11 12" key="2">
    <citation type="submission" date="2024-09" db="EMBL/GenBank/DDBJ databases">
        <title>Draft genome sequence of Candidatus Magnetaquicoccaceae bacterium FCR-1.</title>
        <authorList>
            <person name="Shimoshige H."/>
            <person name="Shimamura S."/>
            <person name="Taoka A."/>
            <person name="Kobayashi H."/>
            <person name="Maekawa T."/>
        </authorList>
    </citation>
    <scope>NUCLEOTIDE SEQUENCE [LARGE SCALE GENOMIC DNA]</scope>
    <source>
        <strain evidence="11 12">FCR-1</strain>
    </source>
</reference>
<dbReference type="Gene3D" id="2.30.42.10">
    <property type="match status" value="1"/>
</dbReference>
<dbReference type="EMBL" id="BAAFGK010000004">
    <property type="protein sequence ID" value="GAB0057272.1"/>
    <property type="molecule type" value="Genomic_DNA"/>
</dbReference>
<comment type="caution">
    <text evidence="11">The sequence shown here is derived from an EMBL/GenBank/DDBJ whole genome shotgun (WGS) entry which is preliminary data.</text>
</comment>
<reference evidence="11 12" key="1">
    <citation type="submission" date="2024-05" db="EMBL/GenBank/DDBJ databases">
        <authorList>
            <consortium name="Candidatus Magnetaquicoccaceae bacterium FCR-1 genome sequencing consortium"/>
            <person name="Shimoshige H."/>
            <person name="Shimamura S."/>
            <person name="Taoka A."/>
            <person name="Kobayashi H."/>
            <person name="Maekawa T."/>
        </authorList>
    </citation>
    <scope>NUCLEOTIDE SEQUENCE [LARGE SCALE GENOMIC DNA]</scope>
    <source>
        <strain evidence="11 12">FCR-1</strain>
    </source>
</reference>
<dbReference type="Proteomes" id="UP001628193">
    <property type="component" value="Unassembled WGS sequence"/>
</dbReference>
<keyword evidence="5 9" id="KW-0812">Transmembrane</keyword>
<evidence type="ECO:0000256" key="2">
    <source>
        <dbReference type="ARBA" id="ARBA00022448"/>
    </source>
</evidence>
<evidence type="ECO:0000256" key="9">
    <source>
        <dbReference type="SAM" id="Phobius"/>
    </source>
</evidence>
<dbReference type="SUPFAM" id="SSF50156">
    <property type="entry name" value="PDZ domain-like"/>
    <property type="match status" value="1"/>
</dbReference>
<keyword evidence="7 9" id="KW-1133">Transmembrane helix</keyword>
<evidence type="ECO:0000256" key="3">
    <source>
        <dbReference type="ARBA" id="ARBA00022475"/>
    </source>
</evidence>
<evidence type="ECO:0000256" key="8">
    <source>
        <dbReference type="ARBA" id="ARBA00023136"/>
    </source>
</evidence>
<gene>
    <name evidence="11" type="primary">epsC_1</name>
    <name evidence="11" type="ORF">SIID45300_01596</name>
</gene>
<name>A0ABQ0C8R3_9PROT</name>
<keyword evidence="4" id="KW-0997">Cell inner membrane</keyword>
<evidence type="ECO:0000313" key="12">
    <source>
        <dbReference type="Proteomes" id="UP001628193"/>
    </source>
</evidence>
<evidence type="ECO:0000259" key="10">
    <source>
        <dbReference type="Pfam" id="PF11356"/>
    </source>
</evidence>
<organism evidence="11 12">
    <name type="scientific">Candidatus Magnetaquiglobus chichijimensis</name>
    <dbReference type="NCBI Taxonomy" id="3141448"/>
    <lineage>
        <taxon>Bacteria</taxon>
        <taxon>Pseudomonadati</taxon>
        <taxon>Pseudomonadota</taxon>
        <taxon>Magnetococcia</taxon>
        <taxon>Magnetococcales</taxon>
        <taxon>Candidatus Magnetaquicoccaceae</taxon>
        <taxon>Candidatus Magnetaquiglobus</taxon>
    </lineage>
</organism>
<keyword evidence="2" id="KW-0813">Transport</keyword>
<keyword evidence="8 9" id="KW-0472">Membrane</keyword>
<dbReference type="InterPro" id="IPR036034">
    <property type="entry name" value="PDZ_sf"/>
</dbReference>
<evidence type="ECO:0000256" key="4">
    <source>
        <dbReference type="ARBA" id="ARBA00022519"/>
    </source>
</evidence>
<evidence type="ECO:0000256" key="6">
    <source>
        <dbReference type="ARBA" id="ARBA00022927"/>
    </source>
</evidence>
<dbReference type="Gene3D" id="2.30.30.830">
    <property type="match status" value="1"/>
</dbReference>
<comment type="subcellular location">
    <subcellularLocation>
        <location evidence="1">Cell inner membrane</location>
    </subcellularLocation>
</comment>
<accession>A0ABQ0C8R3</accession>
<feature type="transmembrane region" description="Helical" evidence="9">
    <location>
        <begin position="38"/>
        <end position="58"/>
    </location>
</feature>
<evidence type="ECO:0000256" key="1">
    <source>
        <dbReference type="ARBA" id="ARBA00004533"/>
    </source>
</evidence>
<evidence type="ECO:0000313" key="11">
    <source>
        <dbReference type="EMBL" id="GAB0057272.1"/>
    </source>
</evidence>
<evidence type="ECO:0000256" key="5">
    <source>
        <dbReference type="ARBA" id="ARBA00022692"/>
    </source>
</evidence>
<evidence type="ECO:0000256" key="7">
    <source>
        <dbReference type="ARBA" id="ARBA00022989"/>
    </source>
</evidence>
<proteinExistence type="predicted"/>
<keyword evidence="12" id="KW-1185">Reference proteome</keyword>
<keyword evidence="6" id="KW-0653">Protein transport</keyword>
<sequence length="314" mass="33409">MKSVSRPMRTANPLKPIGDAVEVRASTGERRFLGLKPLTWLVVAGNLLLAFAIVHDAWRIQRAWSRSETDVVAPANPVAPKNGSERPAQLHGWNDWHPFGQDAAANPVTVASVSVPEDAPETQLNLVLTGILNGSGSETRVAVRSGGDADKIYAIGDKLPGDARIVAVRSDRVILEKGGHHETLRLPRTLLPLDVKLAGTEVPPPASEAAELLRELREQFQTNPDAVLARIPMSVESRDGVFGGYRLLAGSEPGLLEKLGLMPGDVLTSVNGVVLSSPAKGMEALGGLSRSRVLHASLLRGGRAITVHHELGGN</sequence>
<keyword evidence="3" id="KW-1003">Cell membrane</keyword>